<organism evidence="1 2">
    <name type="scientific">Gossypium laxum</name>
    <dbReference type="NCBI Taxonomy" id="34288"/>
    <lineage>
        <taxon>Eukaryota</taxon>
        <taxon>Viridiplantae</taxon>
        <taxon>Streptophyta</taxon>
        <taxon>Embryophyta</taxon>
        <taxon>Tracheophyta</taxon>
        <taxon>Spermatophyta</taxon>
        <taxon>Magnoliopsida</taxon>
        <taxon>eudicotyledons</taxon>
        <taxon>Gunneridae</taxon>
        <taxon>Pentapetalae</taxon>
        <taxon>rosids</taxon>
        <taxon>malvids</taxon>
        <taxon>Malvales</taxon>
        <taxon>Malvaceae</taxon>
        <taxon>Malvoideae</taxon>
        <taxon>Gossypium</taxon>
    </lineage>
</organism>
<gene>
    <name evidence="1" type="ORF">Golax_016453</name>
</gene>
<evidence type="ECO:0000313" key="2">
    <source>
        <dbReference type="Proteomes" id="UP000593574"/>
    </source>
</evidence>
<evidence type="ECO:0000313" key="1">
    <source>
        <dbReference type="EMBL" id="MBA0704181.1"/>
    </source>
</evidence>
<name>A0A7J8YX55_9ROSI</name>
<accession>A0A7J8YX55</accession>
<dbReference type="AlphaFoldDB" id="A0A7J8YX55"/>
<dbReference type="EMBL" id="JABEZV010000001">
    <property type="protein sequence ID" value="MBA0704181.1"/>
    <property type="molecule type" value="Genomic_DNA"/>
</dbReference>
<sequence>MVMGNGPKLAMKVLKPNKGSLGMNLNIGPGAFDDGSRLAQVGATNRGKAIVKEKVEILTNLNKEKHAAVHILEKEKMGQWKSLFVISKGIQTKMLWCQILKLLRNERDILIFTVLLNDTRRSFRQICFIYLKLRLVELGLMVLLQKLDIRILLVWKRMVLLRNLVLLK</sequence>
<proteinExistence type="predicted"/>
<dbReference type="Proteomes" id="UP000593574">
    <property type="component" value="Unassembled WGS sequence"/>
</dbReference>
<comment type="caution">
    <text evidence="1">The sequence shown here is derived from an EMBL/GenBank/DDBJ whole genome shotgun (WGS) entry which is preliminary data.</text>
</comment>
<protein>
    <submittedName>
        <fullName evidence="1">Uncharacterized protein</fullName>
    </submittedName>
</protein>
<reference evidence="1 2" key="1">
    <citation type="journal article" date="2019" name="Genome Biol. Evol.">
        <title>Insights into the evolution of the New World diploid cottons (Gossypium, subgenus Houzingenia) based on genome sequencing.</title>
        <authorList>
            <person name="Grover C.E."/>
            <person name="Arick M.A. 2nd"/>
            <person name="Thrash A."/>
            <person name="Conover J.L."/>
            <person name="Sanders W.S."/>
            <person name="Peterson D.G."/>
            <person name="Frelichowski J.E."/>
            <person name="Scheffler J.A."/>
            <person name="Scheffler B.E."/>
            <person name="Wendel J.F."/>
        </authorList>
    </citation>
    <scope>NUCLEOTIDE SEQUENCE [LARGE SCALE GENOMIC DNA]</scope>
    <source>
        <strain evidence="1">4</strain>
        <tissue evidence="1">Leaf</tissue>
    </source>
</reference>
<keyword evidence="2" id="KW-1185">Reference proteome</keyword>